<evidence type="ECO:0000313" key="2">
    <source>
        <dbReference type="Proteomes" id="UP001165308"/>
    </source>
</evidence>
<dbReference type="RefSeq" id="WP_250083195.1">
    <property type="nucleotide sequence ID" value="NZ_JAMJPJ010000027.1"/>
</dbReference>
<proteinExistence type="predicted"/>
<accession>A0ABT0STK1</accession>
<dbReference type="EMBL" id="JAMJPJ010000027">
    <property type="protein sequence ID" value="MCL7931046.1"/>
    <property type="molecule type" value="Genomic_DNA"/>
</dbReference>
<gene>
    <name evidence="1" type="ORF">M8006_13825</name>
</gene>
<reference evidence="1" key="1">
    <citation type="submission" date="2022-05" db="EMBL/GenBank/DDBJ databases">
        <title>Halomonas geminus sp. nov. and Halomonas llamarensis sp. nov. isolated from high-altitude salars of the Atacama Desert.</title>
        <authorList>
            <person name="Hintersatz C."/>
            <person name="Rojas L.A."/>
            <person name="Wei T.-S."/>
            <person name="Kutschke S."/>
            <person name="Lehmann F."/>
            <person name="Jain R."/>
            <person name="Pollmann K."/>
        </authorList>
    </citation>
    <scope>NUCLEOTIDE SEQUENCE</scope>
    <source>
        <strain evidence="1">ATCHA</strain>
    </source>
</reference>
<evidence type="ECO:0000313" key="1">
    <source>
        <dbReference type="EMBL" id="MCL7931046.1"/>
    </source>
</evidence>
<sequence length="85" mass="8936">MVDNTANLPTRMAAMVLTGHGGIEKLEYRDDVLVPTPGPGDALLELGAEAVIDRDDLPTFVDRVLKATGGAPFALNTSNESVSRA</sequence>
<protein>
    <submittedName>
        <fullName evidence="1">Uncharacterized protein</fullName>
    </submittedName>
</protein>
<name>A0ABT0STK1_9GAMM</name>
<dbReference type="Proteomes" id="UP001165308">
    <property type="component" value="Unassembled WGS sequence"/>
</dbReference>
<keyword evidence="2" id="KW-1185">Reference proteome</keyword>
<organism evidence="1 2">
    <name type="scientific">Halomonas llamarensis</name>
    <dbReference type="NCBI Taxonomy" id="2945104"/>
    <lineage>
        <taxon>Bacteria</taxon>
        <taxon>Pseudomonadati</taxon>
        <taxon>Pseudomonadota</taxon>
        <taxon>Gammaproteobacteria</taxon>
        <taxon>Oceanospirillales</taxon>
        <taxon>Halomonadaceae</taxon>
        <taxon>Halomonas</taxon>
    </lineage>
</organism>
<comment type="caution">
    <text evidence="1">The sequence shown here is derived from an EMBL/GenBank/DDBJ whole genome shotgun (WGS) entry which is preliminary data.</text>
</comment>
<dbReference type="Gene3D" id="3.90.180.10">
    <property type="entry name" value="Medium-chain alcohol dehydrogenases, catalytic domain"/>
    <property type="match status" value="1"/>
</dbReference>